<name>A0A9N9MM91_9CUCU</name>
<evidence type="ECO:0000313" key="2">
    <source>
        <dbReference type="Proteomes" id="UP001152799"/>
    </source>
</evidence>
<dbReference type="Proteomes" id="UP001152799">
    <property type="component" value="Chromosome 13"/>
</dbReference>
<dbReference type="OrthoDB" id="6771580at2759"/>
<dbReference type="EMBL" id="OU892289">
    <property type="protein sequence ID" value="CAG9763180.1"/>
    <property type="molecule type" value="Genomic_DNA"/>
</dbReference>
<reference evidence="1" key="1">
    <citation type="submission" date="2022-01" db="EMBL/GenBank/DDBJ databases">
        <authorList>
            <person name="King R."/>
        </authorList>
    </citation>
    <scope>NUCLEOTIDE SEQUENCE</scope>
</reference>
<protein>
    <submittedName>
        <fullName evidence="1">Uncharacterized protein</fullName>
    </submittedName>
</protein>
<sequence>MLTVNFKKTTFMPFTCYSSKLPPYDSIQLKFNSENVILESCNKFKYLGVFLDSHLRWDYHTEYVSNKLRSLLHNFRFFTKIFNVAQLKILYYALAQSHLNYGILAWGAVTNKYLESVTITQKWIIKIILKKDRLYPTHLLFSESSIFDARQLYFQKIALGLFQNKIHVSSVDHSYATRNRRNQAVARPKVSKTIGQRCFQFIAPTVYSKIVIFLHTPSTLAFKYKLKLFLRTQITRDEVHSIIDFKNN</sequence>
<proteinExistence type="predicted"/>
<dbReference type="AlphaFoldDB" id="A0A9N9MM91"/>
<accession>A0A9N9MM91</accession>
<keyword evidence="2" id="KW-1185">Reference proteome</keyword>
<evidence type="ECO:0000313" key="1">
    <source>
        <dbReference type="EMBL" id="CAG9763180.1"/>
    </source>
</evidence>
<gene>
    <name evidence="1" type="ORF">CEUTPL_LOCUS3850</name>
</gene>
<organism evidence="1 2">
    <name type="scientific">Ceutorhynchus assimilis</name>
    <name type="common">cabbage seed weevil</name>
    <dbReference type="NCBI Taxonomy" id="467358"/>
    <lineage>
        <taxon>Eukaryota</taxon>
        <taxon>Metazoa</taxon>
        <taxon>Ecdysozoa</taxon>
        <taxon>Arthropoda</taxon>
        <taxon>Hexapoda</taxon>
        <taxon>Insecta</taxon>
        <taxon>Pterygota</taxon>
        <taxon>Neoptera</taxon>
        <taxon>Endopterygota</taxon>
        <taxon>Coleoptera</taxon>
        <taxon>Polyphaga</taxon>
        <taxon>Cucujiformia</taxon>
        <taxon>Curculionidae</taxon>
        <taxon>Ceutorhynchinae</taxon>
        <taxon>Ceutorhynchus</taxon>
    </lineage>
</organism>